<dbReference type="Pfam" id="PF01751">
    <property type="entry name" value="Toprim"/>
    <property type="match status" value="1"/>
</dbReference>
<sequence length="873" mass="97091">MALQLHKLFNSNCFRRNLSVSSSPSRIMNYVRGNIQYSTFGNPYCSTNGKYGQLQSIRVRKESRIAYYQFRDLRLKVGCDAHFFRSFSSSSRHLGCVNNFQMQSQLSVGIPKSQTLGSSIKLNLFSYECNGRRYFSAKPPNQKPKVPSALVNKNENASVGGAPSRKAFGAPWKLARTLGIRRSSTGGDGGKQVAVEKQVVKGKDSNKKVAQTGVTLKPVDKVTTGVKMDVQESFISTEAKVNGNDHKKRAFANKKYDTSTKVLLTKAGDCKGVTVSEDANVSVRDRGESARKAFYARRKRAKKLAIRSISGDGGKQVAVEKQVVEKKASETNKQVAQAVEMLKPSEKVRIGEKKDAQQSSISTEAEVNSSNHKRNTPAKKKNNSRNKEQIQNEKGTKVEDSTGVTVLEKRPNMNIHNRHSQTTDVIVGLLVPVVFCNKCCNFFRLFQCVRNSCQQLILLVRSPNKDPTSKNADKVSLQQNNCVPGKLEPRMEKMSPLYPPTGKSVVVVESPMKAKIVQGYLGDLFEVLSSNGHVRMLARWAGAVRPDDDFSMVWGVPDAAWTQIKSMKVALNGAKNLILASDPNCEGEAIAWHLTEMLQQQDALSDNITVSRVVFNELTESSVKAALQSPRDINMDLVHAYLSRKSLDYLIAYNLTPLLDKKLPGCLSAGRVEHTALSLLCDRETQIDEFKPQEYWTVEVDFSNKLVDSLEEGFSFKSHLVNVRSKRLEQLSTKANDIQEKIMSSSFKVVGCKRSKTQKDPPMPYVTSTLQQDATNYLHFSASTTMMLAKGLYEGVKLANKEAVGLITYMQTDDLHVSDAAAEDVHSLVLERYGQKLATKGARKYCTKLKNAQEVHEAIRPTDIRSIVSRSIR</sequence>
<evidence type="ECO:0008006" key="7">
    <source>
        <dbReference type="Google" id="ProtNLM"/>
    </source>
</evidence>
<reference evidence="5" key="1">
    <citation type="submission" date="2022-03" db="EMBL/GenBank/DDBJ databases">
        <title>A functionally conserved STORR gene fusion in Papaver species that diverged 16.8 million years ago.</title>
        <authorList>
            <person name="Catania T."/>
        </authorList>
    </citation>
    <scope>NUCLEOTIDE SEQUENCE</scope>
    <source>
        <strain evidence="5">S-191538</strain>
    </source>
</reference>
<feature type="compositionally biased region" description="Basic residues" evidence="2">
    <location>
        <begin position="371"/>
        <end position="384"/>
    </location>
</feature>
<dbReference type="AlphaFoldDB" id="A0AA41V326"/>
<dbReference type="GO" id="GO:0003677">
    <property type="term" value="F:DNA binding"/>
    <property type="evidence" value="ECO:0007669"/>
    <property type="project" value="InterPro"/>
</dbReference>
<dbReference type="PANTHER" id="PTHR42785:SF1">
    <property type="entry name" value="DNA TOPOISOMERASE"/>
    <property type="match status" value="1"/>
</dbReference>
<dbReference type="InterPro" id="IPR006171">
    <property type="entry name" value="TOPRIM_dom"/>
</dbReference>
<feature type="compositionally biased region" description="Basic and acidic residues" evidence="2">
    <location>
        <begin position="385"/>
        <end position="400"/>
    </location>
</feature>
<feature type="compositionally biased region" description="Polar residues" evidence="2">
    <location>
        <begin position="357"/>
        <end position="370"/>
    </location>
</feature>
<accession>A0AA41V326</accession>
<organism evidence="5 6">
    <name type="scientific">Papaver nudicaule</name>
    <name type="common">Iceland poppy</name>
    <dbReference type="NCBI Taxonomy" id="74823"/>
    <lineage>
        <taxon>Eukaryota</taxon>
        <taxon>Viridiplantae</taxon>
        <taxon>Streptophyta</taxon>
        <taxon>Embryophyta</taxon>
        <taxon>Tracheophyta</taxon>
        <taxon>Spermatophyta</taxon>
        <taxon>Magnoliopsida</taxon>
        <taxon>Ranunculales</taxon>
        <taxon>Papaveraceae</taxon>
        <taxon>Papaveroideae</taxon>
        <taxon>Papaver</taxon>
    </lineage>
</organism>
<dbReference type="Gene3D" id="3.40.50.140">
    <property type="match status" value="1"/>
</dbReference>
<evidence type="ECO:0000256" key="2">
    <source>
        <dbReference type="SAM" id="MobiDB-lite"/>
    </source>
</evidence>
<protein>
    <recommendedName>
        <fullName evidence="7">DNA topoisomerase</fullName>
    </recommendedName>
</protein>
<comment type="caution">
    <text evidence="5">The sequence shown here is derived from an EMBL/GenBank/DDBJ whole genome shotgun (WGS) entry which is preliminary data.</text>
</comment>
<dbReference type="SMART" id="SM00436">
    <property type="entry name" value="TOP1Bc"/>
    <property type="match status" value="1"/>
</dbReference>
<dbReference type="PROSITE" id="PS52039">
    <property type="entry name" value="TOPO_IA_2"/>
    <property type="match status" value="1"/>
</dbReference>
<dbReference type="InterPro" id="IPR013825">
    <property type="entry name" value="Topo_IA_cen_sub2"/>
</dbReference>
<dbReference type="Gene3D" id="1.10.290.10">
    <property type="entry name" value="Topoisomerase I, domain 4"/>
    <property type="match status" value="1"/>
</dbReference>
<dbReference type="Gene3D" id="1.10.460.10">
    <property type="entry name" value="Topoisomerase I, domain 2"/>
    <property type="match status" value="1"/>
</dbReference>
<dbReference type="InterPro" id="IPR013824">
    <property type="entry name" value="Topo_IA_cen_sub1"/>
</dbReference>
<dbReference type="PROSITE" id="PS50880">
    <property type="entry name" value="TOPRIM"/>
    <property type="match status" value="1"/>
</dbReference>
<feature type="domain" description="Topo IA-type catalytic" evidence="4">
    <location>
        <begin position="634"/>
        <end position="873"/>
    </location>
</feature>
<dbReference type="SMART" id="SM00493">
    <property type="entry name" value="TOPRIM"/>
    <property type="match status" value="1"/>
</dbReference>
<dbReference type="Pfam" id="PF01131">
    <property type="entry name" value="Topoisom_bac"/>
    <property type="match status" value="1"/>
</dbReference>
<feature type="domain" description="Toprim" evidence="3">
    <location>
        <begin position="503"/>
        <end position="618"/>
    </location>
</feature>
<dbReference type="Proteomes" id="UP001177140">
    <property type="component" value="Unassembled WGS sequence"/>
</dbReference>
<dbReference type="PANTHER" id="PTHR42785">
    <property type="entry name" value="DNA TOPOISOMERASE, TYPE IA, CORE"/>
    <property type="match status" value="1"/>
</dbReference>
<dbReference type="InterPro" id="IPR000380">
    <property type="entry name" value="Topo_IA"/>
</dbReference>
<dbReference type="PRINTS" id="PR00417">
    <property type="entry name" value="PRTPISMRASEI"/>
</dbReference>
<dbReference type="InterPro" id="IPR013826">
    <property type="entry name" value="Topo_IA_cen_sub3"/>
</dbReference>
<feature type="compositionally biased region" description="Basic and acidic residues" evidence="2">
    <location>
        <begin position="346"/>
        <end position="356"/>
    </location>
</feature>
<evidence type="ECO:0000313" key="6">
    <source>
        <dbReference type="Proteomes" id="UP001177140"/>
    </source>
</evidence>
<dbReference type="EMBL" id="JAJJMA010125861">
    <property type="protein sequence ID" value="MCL7032675.1"/>
    <property type="molecule type" value="Genomic_DNA"/>
</dbReference>
<evidence type="ECO:0000313" key="5">
    <source>
        <dbReference type="EMBL" id="MCL7032675.1"/>
    </source>
</evidence>
<evidence type="ECO:0000259" key="3">
    <source>
        <dbReference type="PROSITE" id="PS50880"/>
    </source>
</evidence>
<keyword evidence="6" id="KW-1185">Reference proteome</keyword>
<evidence type="ECO:0000256" key="1">
    <source>
        <dbReference type="ARBA" id="ARBA00023235"/>
    </source>
</evidence>
<dbReference type="InterPro" id="IPR003601">
    <property type="entry name" value="Topo_IA_2"/>
</dbReference>
<gene>
    <name evidence="5" type="ORF">MKW94_028248</name>
</gene>
<dbReference type="SUPFAM" id="SSF56712">
    <property type="entry name" value="Prokaryotic type I DNA topoisomerase"/>
    <property type="match status" value="1"/>
</dbReference>
<feature type="region of interest" description="Disordered" evidence="2">
    <location>
        <begin position="346"/>
        <end position="402"/>
    </location>
</feature>
<dbReference type="GO" id="GO:0006265">
    <property type="term" value="P:DNA topological change"/>
    <property type="evidence" value="ECO:0007669"/>
    <property type="project" value="InterPro"/>
</dbReference>
<name>A0AA41V326_PAPNU</name>
<dbReference type="GO" id="GO:0003917">
    <property type="term" value="F:DNA topoisomerase type I (single strand cut, ATP-independent) activity"/>
    <property type="evidence" value="ECO:0007669"/>
    <property type="project" value="InterPro"/>
</dbReference>
<keyword evidence="1" id="KW-0413">Isomerase</keyword>
<dbReference type="InterPro" id="IPR023405">
    <property type="entry name" value="Topo_IA_core_domain"/>
</dbReference>
<dbReference type="Gene3D" id="2.70.20.10">
    <property type="entry name" value="Topoisomerase I, domain 3"/>
    <property type="match status" value="1"/>
</dbReference>
<evidence type="ECO:0000259" key="4">
    <source>
        <dbReference type="PROSITE" id="PS52039"/>
    </source>
</evidence>
<dbReference type="InterPro" id="IPR013497">
    <property type="entry name" value="Topo_IA_cen"/>
</dbReference>
<proteinExistence type="predicted"/>